<dbReference type="Proteomes" id="UP000245946">
    <property type="component" value="Unassembled WGS sequence"/>
</dbReference>
<dbReference type="EMBL" id="KZ819301">
    <property type="protein sequence ID" value="PWN95952.1"/>
    <property type="molecule type" value="Genomic_DNA"/>
</dbReference>
<gene>
    <name evidence="2" type="ORF">FA09DRAFT_101080</name>
</gene>
<feature type="compositionally biased region" description="Basic and acidic residues" evidence="1">
    <location>
        <begin position="68"/>
        <end position="79"/>
    </location>
</feature>
<feature type="region of interest" description="Disordered" evidence="1">
    <location>
        <begin position="34"/>
        <end position="79"/>
    </location>
</feature>
<accession>A0A316Z4U0</accession>
<proteinExistence type="predicted"/>
<evidence type="ECO:0000313" key="3">
    <source>
        <dbReference type="Proteomes" id="UP000245946"/>
    </source>
</evidence>
<evidence type="ECO:0000313" key="2">
    <source>
        <dbReference type="EMBL" id="PWN95952.1"/>
    </source>
</evidence>
<dbReference type="GeneID" id="37266483"/>
<dbReference type="AlphaFoldDB" id="A0A316Z4U0"/>
<name>A0A316Z4U0_9BASI</name>
<dbReference type="RefSeq" id="XP_025596231.1">
    <property type="nucleotide sequence ID" value="XM_025738937.1"/>
</dbReference>
<organism evidence="2 3">
    <name type="scientific">Tilletiopsis washingtonensis</name>
    <dbReference type="NCBI Taxonomy" id="58919"/>
    <lineage>
        <taxon>Eukaryota</taxon>
        <taxon>Fungi</taxon>
        <taxon>Dikarya</taxon>
        <taxon>Basidiomycota</taxon>
        <taxon>Ustilaginomycotina</taxon>
        <taxon>Exobasidiomycetes</taxon>
        <taxon>Entylomatales</taxon>
        <taxon>Entylomatales incertae sedis</taxon>
        <taxon>Tilletiopsis</taxon>
    </lineage>
</organism>
<sequence length="79" mass="8391">MATRRRRSGASAAINAAAAWRSSPCYLQFARTTAMPRAPAERDGSNRASALGRALEPVASQPATSHSHTTESRDGRDGH</sequence>
<evidence type="ECO:0000256" key="1">
    <source>
        <dbReference type="SAM" id="MobiDB-lite"/>
    </source>
</evidence>
<keyword evidence="3" id="KW-1185">Reference proteome</keyword>
<protein>
    <submittedName>
        <fullName evidence="2">Uncharacterized protein</fullName>
    </submittedName>
</protein>
<reference evidence="2 3" key="1">
    <citation type="journal article" date="2018" name="Mol. Biol. Evol.">
        <title>Broad Genomic Sampling Reveals a Smut Pathogenic Ancestry of the Fungal Clade Ustilaginomycotina.</title>
        <authorList>
            <person name="Kijpornyongpan T."/>
            <person name="Mondo S.J."/>
            <person name="Barry K."/>
            <person name="Sandor L."/>
            <person name="Lee J."/>
            <person name="Lipzen A."/>
            <person name="Pangilinan J."/>
            <person name="LaButti K."/>
            <person name="Hainaut M."/>
            <person name="Henrissat B."/>
            <person name="Grigoriev I.V."/>
            <person name="Spatafora J.W."/>
            <person name="Aime M.C."/>
        </authorList>
    </citation>
    <scope>NUCLEOTIDE SEQUENCE [LARGE SCALE GENOMIC DNA]</scope>
    <source>
        <strain evidence="2 3">MCA 4186</strain>
    </source>
</reference>